<dbReference type="STRING" id="993073.AS029_13965"/>
<dbReference type="Proteomes" id="UP000183203">
    <property type="component" value="Unassembled WGS sequence"/>
</dbReference>
<evidence type="ECO:0000313" key="3">
    <source>
        <dbReference type="EMBL" id="SDC82082.1"/>
    </source>
</evidence>
<name>A0A1G6PPA8_9MICO</name>
<feature type="signal peptide" evidence="1">
    <location>
        <begin position="1"/>
        <end position="39"/>
    </location>
</feature>
<evidence type="ECO:0000256" key="1">
    <source>
        <dbReference type="SAM" id="SignalP"/>
    </source>
</evidence>
<organism evidence="3 4">
    <name type="scientific">Microbacterium enclense</name>
    <dbReference type="NCBI Taxonomy" id="993073"/>
    <lineage>
        <taxon>Bacteria</taxon>
        <taxon>Bacillati</taxon>
        <taxon>Actinomycetota</taxon>
        <taxon>Actinomycetes</taxon>
        <taxon>Micrococcales</taxon>
        <taxon>Microbacteriaceae</taxon>
        <taxon>Microbacterium</taxon>
    </lineage>
</organism>
<dbReference type="InterPro" id="IPR000772">
    <property type="entry name" value="Ricin_B_lectin"/>
</dbReference>
<dbReference type="Pfam" id="PF00652">
    <property type="entry name" value="Ricin_B_lectin"/>
    <property type="match status" value="1"/>
</dbReference>
<dbReference type="RefSeq" id="WP_058233201.1">
    <property type="nucleotide sequence ID" value="NZ_FMYG01000007.1"/>
</dbReference>
<gene>
    <name evidence="3" type="ORF">SAMN05216418_3074</name>
</gene>
<dbReference type="GO" id="GO:0030246">
    <property type="term" value="F:carbohydrate binding"/>
    <property type="evidence" value="ECO:0007669"/>
    <property type="project" value="UniProtKB-KW"/>
</dbReference>
<dbReference type="Gene3D" id="2.80.10.50">
    <property type="match status" value="3"/>
</dbReference>
<keyword evidence="1" id="KW-0732">Signal</keyword>
<evidence type="ECO:0000313" key="4">
    <source>
        <dbReference type="Proteomes" id="UP000183203"/>
    </source>
</evidence>
<dbReference type="OrthoDB" id="177947at2"/>
<proteinExistence type="predicted"/>
<dbReference type="InterPro" id="IPR035992">
    <property type="entry name" value="Ricin_B-like_lectins"/>
</dbReference>
<protein>
    <submittedName>
        <fullName evidence="3">Ricin-type beta-trefoil lectin domain-containing protein</fullName>
    </submittedName>
</protein>
<reference evidence="3 4" key="1">
    <citation type="submission" date="2016-09" db="EMBL/GenBank/DDBJ databases">
        <authorList>
            <person name="Capua I."/>
            <person name="De Benedictis P."/>
            <person name="Joannis T."/>
            <person name="Lombin L.H."/>
            <person name="Cattoli G."/>
        </authorList>
    </citation>
    <scope>NUCLEOTIDE SEQUENCE [LARGE SCALE GENOMIC DNA]</scope>
    <source>
        <strain evidence="3 4">NIO-1002</strain>
    </source>
</reference>
<sequence length="346" mass="37971">MSRTTTSRITSRGWSACGALLASIALGFTLFGAASPASAAPTAPVGTGANQEIRNQQNTLCMDDYAFNTQPGAEVRQWTCLEGQNQLWAVTDLGNGYAEIKNRYSNLCLDNYNFATTSGSEVRQWSCWGGDVQQWQLTDVGGGWTEIRNKYNNLCLQSVASPVDGGLLSQVTCNGSGVQRWRLTDPNVSKMTYTLYKSSNPSADELDAYARITDAMDRALARYNKFNNTWRHLNVYYAPGVPTAEASINGDVRFGSNRSYMVEGTALHEIAHTVGVGTAGHFQSKCDAQDWPSALPLLRSWDGPDARINCGGSHMWPYGLNYSNEFSETAFDRNVRLVQAMHHDGL</sequence>
<dbReference type="SUPFAM" id="SSF55486">
    <property type="entry name" value="Metalloproteases ('zincins'), catalytic domain"/>
    <property type="match status" value="1"/>
</dbReference>
<keyword evidence="3" id="KW-0430">Lectin</keyword>
<feature type="chain" id="PRO_5009842991" evidence="1">
    <location>
        <begin position="40"/>
        <end position="346"/>
    </location>
</feature>
<dbReference type="AlphaFoldDB" id="A0A1G6PPA8"/>
<dbReference type="EMBL" id="FMYG01000007">
    <property type="protein sequence ID" value="SDC82082.1"/>
    <property type="molecule type" value="Genomic_DNA"/>
</dbReference>
<feature type="domain" description="Ricin B lectin" evidence="2">
    <location>
        <begin position="47"/>
        <end position="184"/>
    </location>
</feature>
<accession>A0A1G6PPA8</accession>
<dbReference type="SMART" id="SM00458">
    <property type="entry name" value="RICIN"/>
    <property type="match status" value="1"/>
</dbReference>
<dbReference type="PROSITE" id="PS50231">
    <property type="entry name" value="RICIN_B_LECTIN"/>
    <property type="match status" value="1"/>
</dbReference>
<evidence type="ECO:0000259" key="2">
    <source>
        <dbReference type="SMART" id="SM00458"/>
    </source>
</evidence>
<dbReference type="SUPFAM" id="SSF50370">
    <property type="entry name" value="Ricin B-like lectins"/>
    <property type="match status" value="1"/>
</dbReference>
<dbReference type="CDD" id="cd00161">
    <property type="entry name" value="beta-trefoil_Ricin-like"/>
    <property type="match status" value="1"/>
</dbReference>